<comment type="caution">
    <text evidence="1">The sequence shown here is derived from an EMBL/GenBank/DDBJ whole genome shotgun (WGS) entry which is preliminary data.</text>
</comment>
<dbReference type="EMBL" id="JAWDGP010006058">
    <property type="protein sequence ID" value="KAK3748016.1"/>
    <property type="molecule type" value="Genomic_DNA"/>
</dbReference>
<gene>
    <name evidence="1" type="ORF">RRG08_029872</name>
</gene>
<protein>
    <submittedName>
        <fullName evidence="1">Uncharacterized protein</fullName>
    </submittedName>
</protein>
<sequence length="246" mass="27263">MHEHIRNFSAHLIFFNTPSNFQISNRPEESSKHRNYCYAANFTLLEKTTTKQSVTKLKSIEECCGDAWVSSAAKPGSNKADPLASTLGCSRIFLSKRKEFLDSSKFRSQGNQARKLGMAKHEGFRKSLYAQIVPLVTLEALGGTQNQNMTDGPVRFPRCYKVSWCSPLPKGNGYNLSTKIGAQRKVAQSQRAVPLQGHISLTTGQAPNRSDLLTNSLCFLIPISFLQDLAPKTRLPLTPNIVSGFL</sequence>
<dbReference type="Proteomes" id="UP001283361">
    <property type="component" value="Unassembled WGS sequence"/>
</dbReference>
<keyword evidence="2" id="KW-1185">Reference proteome</keyword>
<name>A0AAE1D0F0_9GAST</name>
<reference evidence="1" key="1">
    <citation type="journal article" date="2023" name="G3 (Bethesda)">
        <title>A reference genome for the long-term kleptoplast-retaining sea slug Elysia crispata morphotype clarki.</title>
        <authorList>
            <person name="Eastman K.E."/>
            <person name="Pendleton A.L."/>
            <person name="Shaikh M.A."/>
            <person name="Suttiyut T."/>
            <person name="Ogas R."/>
            <person name="Tomko P."/>
            <person name="Gavelis G."/>
            <person name="Widhalm J.R."/>
            <person name="Wisecaver J.H."/>
        </authorList>
    </citation>
    <scope>NUCLEOTIDE SEQUENCE</scope>
    <source>
        <strain evidence="1">ECLA1</strain>
    </source>
</reference>
<evidence type="ECO:0000313" key="2">
    <source>
        <dbReference type="Proteomes" id="UP001283361"/>
    </source>
</evidence>
<evidence type="ECO:0000313" key="1">
    <source>
        <dbReference type="EMBL" id="KAK3748016.1"/>
    </source>
</evidence>
<accession>A0AAE1D0F0</accession>
<dbReference type="AlphaFoldDB" id="A0AAE1D0F0"/>
<proteinExistence type="predicted"/>
<organism evidence="1 2">
    <name type="scientific">Elysia crispata</name>
    <name type="common">lettuce slug</name>
    <dbReference type="NCBI Taxonomy" id="231223"/>
    <lineage>
        <taxon>Eukaryota</taxon>
        <taxon>Metazoa</taxon>
        <taxon>Spiralia</taxon>
        <taxon>Lophotrochozoa</taxon>
        <taxon>Mollusca</taxon>
        <taxon>Gastropoda</taxon>
        <taxon>Heterobranchia</taxon>
        <taxon>Euthyneura</taxon>
        <taxon>Panpulmonata</taxon>
        <taxon>Sacoglossa</taxon>
        <taxon>Placobranchoidea</taxon>
        <taxon>Plakobranchidae</taxon>
        <taxon>Elysia</taxon>
    </lineage>
</organism>